<keyword evidence="2" id="KW-1185">Reference proteome</keyword>
<protein>
    <submittedName>
        <fullName evidence="1">Uncharacterized protein</fullName>
    </submittedName>
</protein>
<evidence type="ECO:0000313" key="2">
    <source>
        <dbReference type="Proteomes" id="UP001459714"/>
    </source>
</evidence>
<dbReference type="RefSeq" id="WP_342020007.1">
    <property type="nucleotide sequence ID" value="NZ_JBBYAK010000001.1"/>
</dbReference>
<reference evidence="1 2" key="1">
    <citation type="submission" date="2024-03" db="EMBL/GenBank/DDBJ databases">
        <title>Bacilli Hybrid Assemblies.</title>
        <authorList>
            <person name="Kovac J."/>
        </authorList>
    </citation>
    <scope>NUCLEOTIDE SEQUENCE [LARGE SCALE GENOMIC DNA]</scope>
    <source>
        <strain evidence="1 2">FSL M8-0022</strain>
    </source>
</reference>
<name>A0ABU9JVQ7_9BACI</name>
<proteinExistence type="predicted"/>
<dbReference type="SUPFAM" id="SSF63829">
    <property type="entry name" value="Calcium-dependent phosphotriesterase"/>
    <property type="match status" value="1"/>
</dbReference>
<sequence length="564" mass="60899">MKTTTNYSLKKPELNDYVNVNDLNDNADKIDTELKKLSDAIGNLPDLNTNEKTALVLSINELLTKIGNISSLTTDKKNNLVDALNELKQHLTAHQACYVQHHGFGVTTNNGNAYSITLNPAPSSYVDGMGVKFKVNADSTGACTLNVDGLGAKRLKNSTGNDVTNLKANGIYTVIYNATTGNFILQGERGEYGTATPADVRNTKTLGTENGVVQGTLDLSLLLPSNIKKGITIDGVSGTLPYLPNDFIGARLYKKDTLLVTTASSIYNNIITANNLLIFIAGGNYNCYRYDIVNKTLTNLGIAWPLNVPMGLCASDDGSVIYVRDSNGAVYYWNGVSWVSTGITAMVAPGTICCSPDGGELYYLTGTTGGMGTLLKKFVKSAGNVSTIAAIDKLLGEQGLMRYVDDGSVWVGVNESPATYKKIRISDGVIVATINRPGAFTRNVCMFRKSSYPYYGVYYGSSTGSDGLDNVYMLNKDGTSTQTSYSVPYGRGSFMGSLTGEFQAFKPYGGPPYSIQFLQLQKTQSVIASCSELYINQPVSALSEDGYRWAVDSYAALYSYYPYQ</sequence>
<gene>
    <name evidence="1" type="ORF">NST17_06945</name>
</gene>
<dbReference type="EMBL" id="JBBYAK010000001">
    <property type="protein sequence ID" value="MEL3956933.1"/>
    <property type="molecule type" value="Genomic_DNA"/>
</dbReference>
<comment type="caution">
    <text evidence="1">The sequence shown here is derived from an EMBL/GenBank/DDBJ whole genome shotgun (WGS) entry which is preliminary data.</text>
</comment>
<accession>A0ABU9JVQ7</accession>
<organism evidence="1 2">
    <name type="scientific">Caldifermentibacillus hisashii</name>
    <dbReference type="NCBI Taxonomy" id="996558"/>
    <lineage>
        <taxon>Bacteria</taxon>
        <taxon>Bacillati</taxon>
        <taxon>Bacillota</taxon>
        <taxon>Bacilli</taxon>
        <taxon>Bacillales</taxon>
        <taxon>Bacillaceae</taxon>
        <taxon>Caldifermentibacillus</taxon>
    </lineage>
</organism>
<evidence type="ECO:0000313" key="1">
    <source>
        <dbReference type="EMBL" id="MEL3956933.1"/>
    </source>
</evidence>
<dbReference type="Proteomes" id="UP001459714">
    <property type="component" value="Unassembled WGS sequence"/>
</dbReference>